<dbReference type="EMBL" id="NCSJ02000326">
    <property type="protein sequence ID" value="RFU25521.1"/>
    <property type="molecule type" value="Genomic_DNA"/>
</dbReference>
<evidence type="ECO:0000313" key="1">
    <source>
        <dbReference type="EMBL" id="RFU25521.1"/>
    </source>
</evidence>
<evidence type="ECO:0000313" key="2">
    <source>
        <dbReference type="Proteomes" id="UP000258309"/>
    </source>
</evidence>
<name>A0A3E2GWM7_SCYLI</name>
<proteinExistence type="predicted"/>
<dbReference type="Proteomes" id="UP000258309">
    <property type="component" value="Unassembled WGS sequence"/>
</dbReference>
<gene>
    <name evidence="1" type="ORF">B7463_g10803</name>
</gene>
<comment type="caution">
    <text evidence="1">The sequence shown here is derived from an EMBL/GenBank/DDBJ whole genome shotgun (WGS) entry which is preliminary data.</text>
</comment>
<feature type="non-terminal residue" evidence="1">
    <location>
        <position position="1"/>
    </location>
</feature>
<organism evidence="1 2">
    <name type="scientific">Scytalidium lignicola</name>
    <name type="common">Hyphomycete</name>
    <dbReference type="NCBI Taxonomy" id="5539"/>
    <lineage>
        <taxon>Eukaryota</taxon>
        <taxon>Fungi</taxon>
        <taxon>Dikarya</taxon>
        <taxon>Ascomycota</taxon>
        <taxon>Pezizomycotina</taxon>
        <taxon>Leotiomycetes</taxon>
        <taxon>Leotiomycetes incertae sedis</taxon>
        <taxon>Scytalidium</taxon>
    </lineage>
</organism>
<accession>A0A3E2GWM7</accession>
<reference evidence="1 2" key="1">
    <citation type="submission" date="2018-05" db="EMBL/GenBank/DDBJ databases">
        <title>Draft genome sequence of Scytalidium lignicola DSM 105466, a ubiquitous saprotrophic fungus.</title>
        <authorList>
            <person name="Buettner E."/>
            <person name="Gebauer A.M."/>
            <person name="Hofrichter M."/>
            <person name="Liers C."/>
            <person name="Kellner H."/>
        </authorList>
    </citation>
    <scope>NUCLEOTIDE SEQUENCE [LARGE SCALE GENOMIC DNA]</scope>
    <source>
        <strain evidence="1 2">DSM 105466</strain>
    </source>
</reference>
<dbReference type="AlphaFoldDB" id="A0A3E2GWM7"/>
<keyword evidence="2" id="KW-1185">Reference proteome</keyword>
<sequence>METSQSEGFISLFNDDSVGNASNLPVSELATVAYNDIQSRAFISAPFASGYLNVSPTAGPVLDNGNLSTTLIGTDYPLPAPNGTIHSTADGSQLYLPTIPLTTGIYNFPSHLNHPPNDLLPQDPSILEPHYRHIAEYGAYPIGDGDQHPFRITPYITGACDLPFSPNALTDSSAQAIPFSVNDDLSNTGDSDWSTIFDNFLEQIRLPVPLETILLPPPPTAAAEAIVLRVAIQIVVLLAAVQVISSVTGKSMLRPSILVLSALMYSRNTKSLFRAWNIEKVYSKKDKLIKNG</sequence>
<protein>
    <submittedName>
        <fullName evidence="1">Uncharacterized protein</fullName>
    </submittedName>
</protein>
<feature type="non-terminal residue" evidence="1">
    <location>
        <position position="292"/>
    </location>
</feature>